<evidence type="ECO:0000256" key="2">
    <source>
        <dbReference type="ARBA" id="ARBA00022723"/>
    </source>
</evidence>
<evidence type="ECO:0000313" key="7">
    <source>
        <dbReference type="Proteomes" id="UP000284751"/>
    </source>
</evidence>
<dbReference type="EC" id="1.3.98.3" evidence="6"/>
<dbReference type="InterPro" id="IPR023995">
    <property type="entry name" value="HemZ"/>
</dbReference>
<accession>A0A412B0I1</accession>
<dbReference type="GO" id="GO:0005737">
    <property type="term" value="C:cytoplasm"/>
    <property type="evidence" value="ECO:0007669"/>
    <property type="project" value="TreeGrafter"/>
</dbReference>
<evidence type="ECO:0000256" key="3">
    <source>
        <dbReference type="ARBA" id="ARBA00023004"/>
    </source>
</evidence>
<keyword evidence="1" id="KW-0949">S-adenosyl-L-methionine</keyword>
<keyword evidence="3" id="KW-0408">Iron</keyword>
<protein>
    <submittedName>
        <fullName evidence="6">Coproporphyrinogen dehydrogenase HemZ</fullName>
        <ecNumber evidence="6">1.3.98.3</ecNumber>
    </submittedName>
</protein>
<dbReference type="GO" id="GO:0051989">
    <property type="term" value="F:coproporphyrinogen dehydrogenase activity"/>
    <property type="evidence" value="ECO:0007669"/>
    <property type="project" value="UniProtKB-EC"/>
</dbReference>
<proteinExistence type="predicted"/>
<dbReference type="InterPro" id="IPR006638">
    <property type="entry name" value="Elp3/MiaA/NifB-like_rSAM"/>
</dbReference>
<keyword evidence="2" id="KW-0479">Metal-binding</keyword>
<dbReference type="InterPro" id="IPR013785">
    <property type="entry name" value="Aldolase_TIM"/>
</dbReference>
<dbReference type="SFLD" id="SFLDG01082">
    <property type="entry name" value="B12-binding_domain_containing"/>
    <property type="match status" value="1"/>
</dbReference>
<dbReference type="SFLD" id="SFLDS00029">
    <property type="entry name" value="Radical_SAM"/>
    <property type="match status" value="1"/>
</dbReference>
<comment type="caution">
    <text evidence="6">The sequence shown here is derived from an EMBL/GenBank/DDBJ whole genome shotgun (WGS) entry which is preliminary data.</text>
</comment>
<dbReference type="PANTHER" id="PTHR13932:SF1">
    <property type="entry name" value="OXYGEN-INDEPENDENT COPROPORPHYRINOGEN-III OXIDASE-LIKE PROTEIN HEMZ"/>
    <property type="match status" value="1"/>
</dbReference>
<evidence type="ECO:0000313" key="6">
    <source>
        <dbReference type="EMBL" id="RGQ44146.1"/>
    </source>
</evidence>
<evidence type="ECO:0000256" key="4">
    <source>
        <dbReference type="ARBA" id="ARBA00023014"/>
    </source>
</evidence>
<dbReference type="PANTHER" id="PTHR13932">
    <property type="entry name" value="COPROPORPHYRINIGEN III OXIDASE"/>
    <property type="match status" value="1"/>
</dbReference>
<keyword evidence="4" id="KW-0411">Iron-sulfur</keyword>
<dbReference type="NCBIfam" id="TIGR03994">
    <property type="entry name" value="rSAM_HemZ"/>
    <property type="match status" value="1"/>
</dbReference>
<gene>
    <name evidence="6" type="primary">hemZ</name>
    <name evidence="6" type="ORF">DWY99_01640</name>
</gene>
<dbReference type="Gene3D" id="3.20.20.70">
    <property type="entry name" value="Aldolase class I"/>
    <property type="match status" value="1"/>
</dbReference>
<dbReference type="Proteomes" id="UP000284751">
    <property type="component" value="Unassembled WGS sequence"/>
</dbReference>
<dbReference type="SMART" id="SM00729">
    <property type="entry name" value="Elp3"/>
    <property type="match status" value="1"/>
</dbReference>
<name>A0A412B0I1_9FIRM</name>
<dbReference type="GO" id="GO:0006779">
    <property type="term" value="P:porphyrin-containing compound biosynthetic process"/>
    <property type="evidence" value="ECO:0007669"/>
    <property type="project" value="TreeGrafter"/>
</dbReference>
<dbReference type="PROSITE" id="PS51918">
    <property type="entry name" value="RADICAL_SAM"/>
    <property type="match status" value="1"/>
</dbReference>
<organism evidence="6 7">
    <name type="scientific">[Clostridium] leptum</name>
    <dbReference type="NCBI Taxonomy" id="1535"/>
    <lineage>
        <taxon>Bacteria</taxon>
        <taxon>Bacillati</taxon>
        <taxon>Bacillota</taxon>
        <taxon>Clostridia</taxon>
        <taxon>Eubacteriales</taxon>
        <taxon>Oscillospiraceae</taxon>
        <taxon>Oscillospiraceae incertae sedis</taxon>
    </lineage>
</organism>
<dbReference type="Pfam" id="PF04055">
    <property type="entry name" value="Radical_SAM"/>
    <property type="match status" value="1"/>
</dbReference>
<dbReference type="AlphaFoldDB" id="A0A412B0I1"/>
<dbReference type="InterPro" id="IPR058240">
    <property type="entry name" value="rSAM_sf"/>
</dbReference>
<evidence type="ECO:0000256" key="1">
    <source>
        <dbReference type="ARBA" id="ARBA00022691"/>
    </source>
</evidence>
<dbReference type="InterPro" id="IPR034505">
    <property type="entry name" value="Coproporphyrinogen-III_oxidase"/>
</dbReference>
<dbReference type="EMBL" id="QRTC01000003">
    <property type="protein sequence ID" value="RGQ44146.1"/>
    <property type="molecule type" value="Genomic_DNA"/>
</dbReference>
<evidence type="ECO:0000259" key="5">
    <source>
        <dbReference type="PROSITE" id="PS51918"/>
    </source>
</evidence>
<dbReference type="GO" id="GO:0046872">
    <property type="term" value="F:metal ion binding"/>
    <property type="evidence" value="ECO:0007669"/>
    <property type="project" value="UniProtKB-KW"/>
</dbReference>
<dbReference type="SUPFAM" id="SSF102114">
    <property type="entry name" value="Radical SAM enzymes"/>
    <property type="match status" value="1"/>
</dbReference>
<keyword evidence="6" id="KW-0560">Oxidoreductase</keyword>
<dbReference type="SFLD" id="SFLDG01065">
    <property type="entry name" value="anaerobic_coproporphyrinogen-I"/>
    <property type="match status" value="1"/>
</dbReference>
<sequence length="492" mass="56714">MTIYIKNHDFHYELENLCRIFFPNEKISIIKDQMPDAASSFWALAYLEPSEKYVRLYAAVYRDGQKIEQEACVSGETPDLEKECERELAVLLFTLLTKLTQITPTWGILTGVRPIKLMRRLTSELGETGAKAYFRDKLLVSQNKTELAAITMKAEQKLLSLSRKESYSLYVSIPFCPTRCSYCSFVSQTIERAHKMIPEYVARLCEELEKTAQIAHELNLRLESVYIGGGTPTTLTWEQMELLLRTIRRNFDFSCCREFTVEAGRPDTITPEKLKAMKRYGVDRISINPQTLNDGVLELIGRKHSARQTIDAFKLARKEGFHHINMDLIAGLPGDSLTSFQNTIQGICQLDPESVTIHTLAMKKSSKLAMEGKKLYKDECLEAAQMLDYASEVLLSRQYAPYYLYRQSKMVGNLENVGWAKPGFESFYNVYVMDETHTILACGAGAVTKLKQPQGDYLERVFNFKYPYEYLSRFQEMLERKNQVRRFYDQFC</sequence>
<dbReference type="CDD" id="cd01335">
    <property type="entry name" value="Radical_SAM"/>
    <property type="match status" value="1"/>
</dbReference>
<dbReference type="InterPro" id="IPR007197">
    <property type="entry name" value="rSAM"/>
</dbReference>
<dbReference type="GO" id="GO:0051539">
    <property type="term" value="F:4 iron, 4 sulfur cluster binding"/>
    <property type="evidence" value="ECO:0007669"/>
    <property type="project" value="TreeGrafter"/>
</dbReference>
<dbReference type="SFLD" id="SFLDF00310">
    <property type="entry name" value="oxygen-independent_coproporphy"/>
    <property type="match status" value="1"/>
</dbReference>
<feature type="domain" description="Radical SAM core" evidence="5">
    <location>
        <begin position="161"/>
        <end position="400"/>
    </location>
</feature>
<reference evidence="6 7" key="1">
    <citation type="submission" date="2018-08" db="EMBL/GenBank/DDBJ databases">
        <title>A genome reference for cultivated species of the human gut microbiota.</title>
        <authorList>
            <person name="Zou Y."/>
            <person name="Xue W."/>
            <person name="Luo G."/>
        </authorList>
    </citation>
    <scope>NUCLEOTIDE SEQUENCE [LARGE SCALE GENOMIC DNA]</scope>
    <source>
        <strain evidence="6 7">AF28-26</strain>
    </source>
</reference>